<accession>A0A847SK17</accession>
<dbReference type="Pfam" id="PF00126">
    <property type="entry name" value="HTH_1"/>
    <property type="match status" value="1"/>
</dbReference>
<feature type="domain" description="HTH lysR-type" evidence="5">
    <location>
        <begin position="9"/>
        <end position="66"/>
    </location>
</feature>
<dbReference type="InterPro" id="IPR050176">
    <property type="entry name" value="LTTR"/>
</dbReference>
<comment type="similarity">
    <text evidence="1">Belongs to the LysR transcriptional regulatory family.</text>
</comment>
<sequence length="293" mass="32519">MHAKTQYKLNADDLILLLALVRAGKLAQAGERLGVDASTVFRSIQRIERGLGCNLFVRSRQGYAATELALQLAEQAEQIEMAIETARSSAQQAPEQLSGSVRLTTTDTLLHGLVAPALLSLRQQHPLLAFELHTGNELASLTRRDADLAVRATRQPPSHLVGRRLGPIRVALYAPAGTRISMAEACQGQLPWITPDDALPEHPSVRWRRKHYPRLQPTYRVNSIQSVQELVLRGLGVGILPCFLANPQPGLQRLSDELPECQTDLWLLTHAESRHQRRVAVCYAWLAEQVKLP</sequence>
<dbReference type="PANTHER" id="PTHR30579:SF3">
    <property type="entry name" value="TRANSCRIPTIONAL REGULATORY PROTEIN"/>
    <property type="match status" value="1"/>
</dbReference>
<evidence type="ECO:0000256" key="2">
    <source>
        <dbReference type="ARBA" id="ARBA00023015"/>
    </source>
</evidence>
<dbReference type="SUPFAM" id="SSF53850">
    <property type="entry name" value="Periplasmic binding protein-like II"/>
    <property type="match status" value="1"/>
</dbReference>
<proteinExistence type="inferred from homology"/>
<keyword evidence="3" id="KW-0238">DNA-binding</keyword>
<dbReference type="Proteomes" id="UP000587991">
    <property type="component" value="Unassembled WGS sequence"/>
</dbReference>
<reference evidence="6 7" key="1">
    <citation type="submission" date="2020-04" db="EMBL/GenBank/DDBJ databases">
        <title>Draft genome of Leeia sp. IMCC25680.</title>
        <authorList>
            <person name="Song J."/>
            <person name="Cho J.-C."/>
        </authorList>
    </citation>
    <scope>NUCLEOTIDE SEQUENCE [LARGE SCALE GENOMIC DNA]</scope>
    <source>
        <strain evidence="6 7">IMCC25680</strain>
    </source>
</reference>
<evidence type="ECO:0000313" key="6">
    <source>
        <dbReference type="EMBL" id="NLR76262.1"/>
    </source>
</evidence>
<dbReference type="RefSeq" id="WP_168877927.1">
    <property type="nucleotide sequence ID" value="NZ_JABAIM010000003.1"/>
</dbReference>
<dbReference type="Pfam" id="PF03466">
    <property type="entry name" value="LysR_substrate"/>
    <property type="match status" value="1"/>
</dbReference>
<keyword evidence="4" id="KW-0804">Transcription</keyword>
<dbReference type="SUPFAM" id="SSF46785">
    <property type="entry name" value="Winged helix' DNA-binding domain"/>
    <property type="match status" value="1"/>
</dbReference>
<dbReference type="InterPro" id="IPR036388">
    <property type="entry name" value="WH-like_DNA-bd_sf"/>
</dbReference>
<dbReference type="PROSITE" id="PS50931">
    <property type="entry name" value="HTH_LYSR"/>
    <property type="match status" value="1"/>
</dbReference>
<dbReference type="AlphaFoldDB" id="A0A847SK17"/>
<dbReference type="EMBL" id="JABAIM010000003">
    <property type="protein sequence ID" value="NLR76262.1"/>
    <property type="molecule type" value="Genomic_DNA"/>
</dbReference>
<evidence type="ECO:0000256" key="4">
    <source>
        <dbReference type="ARBA" id="ARBA00023163"/>
    </source>
</evidence>
<evidence type="ECO:0000256" key="3">
    <source>
        <dbReference type="ARBA" id="ARBA00023125"/>
    </source>
</evidence>
<evidence type="ECO:0000313" key="7">
    <source>
        <dbReference type="Proteomes" id="UP000587991"/>
    </source>
</evidence>
<keyword evidence="2" id="KW-0805">Transcription regulation</keyword>
<evidence type="ECO:0000256" key="1">
    <source>
        <dbReference type="ARBA" id="ARBA00009437"/>
    </source>
</evidence>
<dbReference type="Gene3D" id="3.40.190.290">
    <property type="match status" value="1"/>
</dbReference>
<dbReference type="GO" id="GO:0003700">
    <property type="term" value="F:DNA-binding transcription factor activity"/>
    <property type="evidence" value="ECO:0007669"/>
    <property type="project" value="InterPro"/>
</dbReference>
<comment type="caution">
    <text evidence="6">The sequence shown here is derived from an EMBL/GenBank/DDBJ whole genome shotgun (WGS) entry which is preliminary data.</text>
</comment>
<evidence type="ECO:0000259" key="5">
    <source>
        <dbReference type="PROSITE" id="PS50931"/>
    </source>
</evidence>
<protein>
    <submittedName>
        <fullName evidence="6">LysR family transcriptional regulator</fullName>
    </submittedName>
</protein>
<dbReference type="InterPro" id="IPR036390">
    <property type="entry name" value="WH_DNA-bd_sf"/>
</dbReference>
<keyword evidence="7" id="KW-1185">Reference proteome</keyword>
<dbReference type="PANTHER" id="PTHR30579">
    <property type="entry name" value="TRANSCRIPTIONAL REGULATOR"/>
    <property type="match status" value="1"/>
</dbReference>
<gene>
    <name evidence="6" type="ORF">HF682_13940</name>
</gene>
<organism evidence="6 7">
    <name type="scientific">Leeia aquatica</name>
    <dbReference type="NCBI Taxonomy" id="2725557"/>
    <lineage>
        <taxon>Bacteria</taxon>
        <taxon>Pseudomonadati</taxon>
        <taxon>Pseudomonadota</taxon>
        <taxon>Betaproteobacteria</taxon>
        <taxon>Neisseriales</taxon>
        <taxon>Leeiaceae</taxon>
        <taxon>Leeia</taxon>
    </lineage>
</organism>
<dbReference type="InterPro" id="IPR005119">
    <property type="entry name" value="LysR_subst-bd"/>
</dbReference>
<dbReference type="GO" id="GO:0003677">
    <property type="term" value="F:DNA binding"/>
    <property type="evidence" value="ECO:0007669"/>
    <property type="project" value="UniProtKB-KW"/>
</dbReference>
<dbReference type="InterPro" id="IPR000847">
    <property type="entry name" value="LysR_HTH_N"/>
</dbReference>
<dbReference type="Gene3D" id="1.10.10.10">
    <property type="entry name" value="Winged helix-like DNA-binding domain superfamily/Winged helix DNA-binding domain"/>
    <property type="match status" value="1"/>
</dbReference>
<name>A0A847SK17_9NEIS</name>